<feature type="domain" description="HTH araC/xylS-type" evidence="5">
    <location>
        <begin position="222"/>
        <end position="323"/>
    </location>
</feature>
<dbReference type="PANTHER" id="PTHR46796:SF6">
    <property type="entry name" value="ARAC SUBFAMILY"/>
    <property type="match status" value="1"/>
</dbReference>
<dbReference type="SUPFAM" id="SSF46689">
    <property type="entry name" value="Homeodomain-like"/>
    <property type="match status" value="1"/>
</dbReference>
<protein>
    <submittedName>
        <fullName evidence="6">Transcriptional regulator, AraC family</fullName>
    </submittedName>
</protein>
<organism evidence="6 7">
    <name type="scientific">Micromonospora olivasterospora</name>
    <dbReference type="NCBI Taxonomy" id="1880"/>
    <lineage>
        <taxon>Bacteria</taxon>
        <taxon>Bacillati</taxon>
        <taxon>Actinomycetota</taxon>
        <taxon>Actinomycetes</taxon>
        <taxon>Micromonosporales</taxon>
        <taxon>Micromonosporaceae</taxon>
        <taxon>Micromonospora</taxon>
    </lineage>
</organism>
<keyword evidence="2" id="KW-0238">DNA-binding</keyword>
<dbReference type="GO" id="GO:0003700">
    <property type="term" value="F:DNA-binding transcription factor activity"/>
    <property type="evidence" value="ECO:0007669"/>
    <property type="project" value="InterPro"/>
</dbReference>
<evidence type="ECO:0000313" key="6">
    <source>
        <dbReference type="EMBL" id="TWH69397.1"/>
    </source>
</evidence>
<dbReference type="OrthoDB" id="9799345at2"/>
<comment type="caution">
    <text evidence="6">The sequence shown here is derived from an EMBL/GenBank/DDBJ whole genome shotgun (WGS) entry which is preliminary data.</text>
</comment>
<dbReference type="AlphaFoldDB" id="A0A562IEG2"/>
<gene>
    <name evidence="6" type="ORF">JD77_04406</name>
</gene>
<dbReference type="SMART" id="SM00342">
    <property type="entry name" value="HTH_ARAC"/>
    <property type="match status" value="1"/>
</dbReference>
<dbReference type="Proteomes" id="UP000319825">
    <property type="component" value="Unassembled WGS sequence"/>
</dbReference>
<proteinExistence type="predicted"/>
<accession>A0A562IEG2</accession>
<dbReference type="Pfam" id="PF14525">
    <property type="entry name" value="AraC_binding_2"/>
    <property type="match status" value="1"/>
</dbReference>
<keyword evidence="3" id="KW-0804">Transcription</keyword>
<keyword evidence="7" id="KW-1185">Reference proteome</keyword>
<sequence length="360" mass="39893">MLQRHTVDTTVAAPADRFGMWLDLIARTAAPLRIRSDHTADFAARADVIELGPIQLVSYRYPSLHAVRTRKPFQCSDPEVYSLALTTTGRSGISQHGRSSRFDTADFTFYDCFQPHEVSHVGRHAGRERATTVAVVIPHAALPLPVDRLAPLFAGRFSGTEGLGALLADYLVRITRHPEQYQAADADRLGTVGLDLVTTMLGRYLVSEDDVPAEVRRRALLTRVRAYIRENLGDPGLDPRAIADAHHVSVRSLHRLFEAEETTVAEYVRASRLERCRRDLADPTLRDRPVQALALRWGFRDKAHFSRAFRAAYGTTPQAYRREQARIVNERASTVNSARDGAAHTGDGPVTGSTGGTAHR</sequence>
<dbReference type="InterPro" id="IPR050204">
    <property type="entry name" value="AraC_XylS_family_regulators"/>
</dbReference>
<dbReference type="Gene3D" id="1.10.10.60">
    <property type="entry name" value="Homeodomain-like"/>
    <property type="match status" value="1"/>
</dbReference>
<dbReference type="InterPro" id="IPR018060">
    <property type="entry name" value="HTH_AraC"/>
</dbReference>
<dbReference type="InterPro" id="IPR009057">
    <property type="entry name" value="Homeodomain-like_sf"/>
</dbReference>
<evidence type="ECO:0000256" key="3">
    <source>
        <dbReference type="ARBA" id="ARBA00023163"/>
    </source>
</evidence>
<name>A0A562IEG2_MICOL</name>
<dbReference type="PROSITE" id="PS01124">
    <property type="entry name" value="HTH_ARAC_FAMILY_2"/>
    <property type="match status" value="1"/>
</dbReference>
<evidence type="ECO:0000256" key="1">
    <source>
        <dbReference type="ARBA" id="ARBA00023015"/>
    </source>
</evidence>
<dbReference type="PANTHER" id="PTHR46796">
    <property type="entry name" value="HTH-TYPE TRANSCRIPTIONAL ACTIVATOR RHAS-RELATED"/>
    <property type="match status" value="1"/>
</dbReference>
<dbReference type="InterPro" id="IPR035418">
    <property type="entry name" value="AraC-bd_2"/>
</dbReference>
<dbReference type="InterPro" id="IPR020449">
    <property type="entry name" value="Tscrpt_reg_AraC-type_HTH"/>
</dbReference>
<feature type="region of interest" description="Disordered" evidence="4">
    <location>
        <begin position="331"/>
        <end position="360"/>
    </location>
</feature>
<dbReference type="RefSeq" id="WP_145775954.1">
    <property type="nucleotide sequence ID" value="NZ_BAAATQ010000009.1"/>
</dbReference>
<dbReference type="PRINTS" id="PR00032">
    <property type="entry name" value="HTHARAC"/>
</dbReference>
<dbReference type="EMBL" id="VLKE01000001">
    <property type="protein sequence ID" value="TWH69397.1"/>
    <property type="molecule type" value="Genomic_DNA"/>
</dbReference>
<evidence type="ECO:0000256" key="2">
    <source>
        <dbReference type="ARBA" id="ARBA00023125"/>
    </source>
</evidence>
<dbReference type="Pfam" id="PF12833">
    <property type="entry name" value="HTH_18"/>
    <property type="match status" value="1"/>
</dbReference>
<reference evidence="6 7" key="1">
    <citation type="submission" date="2019-07" db="EMBL/GenBank/DDBJ databases">
        <title>R&amp;d 2014.</title>
        <authorList>
            <person name="Klenk H.-P."/>
        </authorList>
    </citation>
    <scope>NUCLEOTIDE SEQUENCE [LARGE SCALE GENOMIC DNA]</scope>
    <source>
        <strain evidence="6 7">DSM 43868</strain>
    </source>
</reference>
<keyword evidence="1" id="KW-0805">Transcription regulation</keyword>
<evidence type="ECO:0000256" key="4">
    <source>
        <dbReference type="SAM" id="MobiDB-lite"/>
    </source>
</evidence>
<dbReference type="GO" id="GO:0043565">
    <property type="term" value="F:sequence-specific DNA binding"/>
    <property type="evidence" value="ECO:0007669"/>
    <property type="project" value="InterPro"/>
</dbReference>
<evidence type="ECO:0000313" key="7">
    <source>
        <dbReference type="Proteomes" id="UP000319825"/>
    </source>
</evidence>
<evidence type="ECO:0000259" key="5">
    <source>
        <dbReference type="PROSITE" id="PS01124"/>
    </source>
</evidence>